<evidence type="ECO:0000256" key="1">
    <source>
        <dbReference type="SAM" id="MobiDB-lite"/>
    </source>
</evidence>
<reference evidence="2 3" key="1">
    <citation type="submission" date="2019-02" db="EMBL/GenBank/DDBJ databases">
        <title>Deep-cultivation of Planctomycetes and their phenomic and genomic characterization uncovers novel biology.</title>
        <authorList>
            <person name="Wiegand S."/>
            <person name="Jogler M."/>
            <person name="Boedeker C."/>
            <person name="Pinto D."/>
            <person name="Vollmers J."/>
            <person name="Rivas-Marin E."/>
            <person name="Kohn T."/>
            <person name="Peeters S.H."/>
            <person name="Heuer A."/>
            <person name="Rast P."/>
            <person name="Oberbeckmann S."/>
            <person name="Bunk B."/>
            <person name="Jeske O."/>
            <person name="Meyerdierks A."/>
            <person name="Storesund J.E."/>
            <person name="Kallscheuer N."/>
            <person name="Luecker S."/>
            <person name="Lage O.M."/>
            <person name="Pohl T."/>
            <person name="Merkel B.J."/>
            <person name="Hornburger P."/>
            <person name="Mueller R.-W."/>
            <person name="Bruemmer F."/>
            <person name="Labrenz M."/>
            <person name="Spormann A.M."/>
            <person name="Op den Camp H."/>
            <person name="Overmann J."/>
            <person name="Amann R."/>
            <person name="Jetten M.S.M."/>
            <person name="Mascher T."/>
            <person name="Medema M.H."/>
            <person name="Devos D.P."/>
            <person name="Kaster A.-K."/>
            <person name="Ovreas L."/>
            <person name="Rohde M."/>
            <person name="Galperin M.Y."/>
            <person name="Jogler C."/>
        </authorList>
    </citation>
    <scope>NUCLEOTIDE SEQUENCE [LARGE SCALE GENOMIC DNA]</scope>
    <source>
        <strain evidence="2 3">SV_7m_r</strain>
    </source>
</reference>
<dbReference type="InterPro" id="IPR006311">
    <property type="entry name" value="TAT_signal"/>
</dbReference>
<dbReference type="OrthoDB" id="127333at2"/>
<protein>
    <recommendedName>
        <fullName evidence="4">Sulfatase</fullName>
    </recommendedName>
</protein>
<feature type="region of interest" description="Disordered" evidence="1">
    <location>
        <begin position="34"/>
        <end position="53"/>
    </location>
</feature>
<dbReference type="AlphaFoldDB" id="A0A517T2N4"/>
<dbReference type="PROSITE" id="PS51318">
    <property type="entry name" value="TAT"/>
    <property type="match status" value="1"/>
</dbReference>
<evidence type="ECO:0000313" key="2">
    <source>
        <dbReference type="EMBL" id="QDT62632.1"/>
    </source>
</evidence>
<dbReference type="InterPro" id="IPR010869">
    <property type="entry name" value="DUF1501"/>
</dbReference>
<dbReference type="Pfam" id="PF07394">
    <property type="entry name" value="DUF1501"/>
    <property type="match status" value="1"/>
</dbReference>
<dbReference type="RefSeq" id="WP_145277514.1">
    <property type="nucleotide sequence ID" value="NZ_CP036272.1"/>
</dbReference>
<dbReference type="EMBL" id="CP036272">
    <property type="protein sequence ID" value="QDT62632.1"/>
    <property type="molecule type" value="Genomic_DNA"/>
</dbReference>
<gene>
    <name evidence="2" type="ORF">SV7mr_51820</name>
</gene>
<accession>A0A517T2N4</accession>
<dbReference type="PANTHER" id="PTHR43737:SF1">
    <property type="entry name" value="DUF1501 DOMAIN-CONTAINING PROTEIN"/>
    <property type="match status" value="1"/>
</dbReference>
<evidence type="ECO:0000313" key="3">
    <source>
        <dbReference type="Proteomes" id="UP000315003"/>
    </source>
</evidence>
<proteinExistence type="predicted"/>
<sequence>MSHSRRHFLQSSYGAGLVALATLMDDRESLANPKIAGKTGRFDNKPKPPHHPPRATAMISMVMQGGPSQIDLFDPKPALDDLDGKDFPGQVKYDDAAGATKEVMKAQWKFQKHGQCGMDFSELVPHMASIADEITMIRSMHTGVNNHGQSINALNNGSILNGRPSLGSWLTYGLGTENQNLPAFVALTDPRGLPVLGVGNFTNGWLPSIYQGTVVRPTEPRILNLDAPMSLRGEAQERYLSFVQNLNQSHLANRPGENELDARIQSFELAARMQSEAKDVLDFSDESQATLEMYGIHNKETKDFGTRCLLARRLVERGVRFVNLYTGNQTWDHHNHLATKLPAACKYVDQPAAALVKDLKQRGLLDSTIVHWGGEMGRLPVIQNRAGGKTDRKTVGRDHNTYGFTMWVAGGGFKAGYTHGETDEFGHNAIKDVVNHYDYHATLLHLFGLDSERLTFPRNGNEQRLILNSKARIVSELLS</sequence>
<keyword evidence="3" id="KW-1185">Reference proteome</keyword>
<dbReference type="InterPro" id="IPR017850">
    <property type="entry name" value="Alkaline_phosphatase_core_sf"/>
</dbReference>
<organism evidence="2 3">
    <name type="scientific">Stieleria bergensis</name>
    <dbReference type="NCBI Taxonomy" id="2528025"/>
    <lineage>
        <taxon>Bacteria</taxon>
        <taxon>Pseudomonadati</taxon>
        <taxon>Planctomycetota</taxon>
        <taxon>Planctomycetia</taxon>
        <taxon>Pirellulales</taxon>
        <taxon>Pirellulaceae</taxon>
        <taxon>Stieleria</taxon>
    </lineage>
</organism>
<evidence type="ECO:0008006" key="4">
    <source>
        <dbReference type="Google" id="ProtNLM"/>
    </source>
</evidence>
<name>A0A517T2N4_9BACT</name>
<dbReference type="PANTHER" id="PTHR43737">
    <property type="entry name" value="BLL7424 PROTEIN"/>
    <property type="match status" value="1"/>
</dbReference>
<dbReference type="SUPFAM" id="SSF53649">
    <property type="entry name" value="Alkaline phosphatase-like"/>
    <property type="match status" value="1"/>
</dbReference>
<dbReference type="Proteomes" id="UP000315003">
    <property type="component" value="Chromosome"/>
</dbReference>